<evidence type="ECO:0000256" key="2">
    <source>
        <dbReference type="ARBA" id="ARBA00022676"/>
    </source>
</evidence>
<keyword evidence="2" id="KW-0328">Glycosyltransferase</keyword>
<keyword evidence="7" id="KW-0812">Transmembrane</keyword>
<feature type="region of interest" description="Disordered" evidence="6">
    <location>
        <begin position="619"/>
        <end position="694"/>
    </location>
</feature>
<evidence type="ECO:0000313" key="8">
    <source>
        <dbReference type="EMBL" id="CAK9881651.1"/>
    </source>
</evidence>
<feature type="region of interest" description="Disordered" evidence="6">
    <location>
        <begin position="232"/>
        <end position="282"/>
    </location>
</feature>
<keyword evidence="9" id="KW-1185">Reference proteome</keyword>
<keyword evidence="7" id="KW-1133">Transmembrane helix</keyword>
<keyword evidence="7" id="KW-0472">Membrane</keyword>
<organism evidence="8 9">
    <name type="scientific">Sphagnum jensenii</name>
    <dbReference type="NCBI Taxonomy" id="128206"/>
    <lineage>
        <taxon>Eukaryota</taxon>
        <taxon>Viridiplantae</taxon>
        <taxon>Streptophyta</taxon>
        <taxon>Embryophyta</taxon>
        <taxon>Bryophyta</taxon>
        <taxon>Sphagnophytina</taxon>
        <taxon>Sphagnopsida</taxon>
        <taxon>Sphagnales</taxon>
        <taxon>Sphagnaceae</taxon>
        <taxon>Sphagnum</taxon>
    </lineage>
</organism>
<evidence type="ECO:0000256" key="4">
    <source>
        <dbReference type="ARBA" id="ARBA00023180"/>
    </source>
</evidence>
<dbReference type="EMBL" id="OZ023709">
    <property type="protein sequence ID" value="CAK9881651.1"/>
    <property type="molecule type" value="Genomic_DNA"/>
</dbReference>
<name>A0ABP1BYV3_9BRYO</name>
<evidence type="ECO:0000256" key="6">
    <source>
        <dbReference type="SAM" id="MobiDB-lite"/>
    </source>
</evidence>
<feature type="transmembrane region" description="Helical" evidence="7">
    <location>
        <begin position="47"/>
        <end position="66"/>
    </location>
</feature>
<feature type="compositionally biased region" description="Low complexity" evidence="6">
    <location>
        <begin position="642"/>
        <end position="658"/>
    </location>
</feature>
<keyword evidence="4" id="KW-0325">Glycoprotein</keyword>
<dbReference type="Proteomes" id="UP001497522">
    <property type="component" value="Chromosome 8"/>
</dbReference>
<gene>
    <name evidence="8" type="ORF">CSSPJE1EN2_LOCUS23007</name>
</gene>
<reference evidence="8" key="1">
    <citation type="submission" date="2024-03" db="EMBL/GenBank/DDBJ databases">
        <authorList>
            <consortium name="ELIXIR-Norway"/>
            <consortium name="Elixir Norway"/>
        </authorList>
    </citation>
    <scope>NUCLEOTIDE SEQUENCE</scope>
</reference>
<evidence type="ECO:0000256" key="1">
    <source>
        <dbReference type="ARBA" id="ARBA00010481"/>
    </source>
</evidence>
<comment type="similarity">
    <text evidence="1">Belongs to the glycosyltransferase 37 family.</text>
</comment>
<evidence type="ECO:0000256" key="7">
    <source>
        <dbReference type="SAM" id="Phobius"/>
    </source>
</evidence>
<protein>
    <recommendedName>
        <fullName evidence="10">Fucosyltransferase</fullName>
    </recommendedName>
</protein>
<feature type="compositionally biased region" description="Low complexity" evidence="6">
    <location>
        <begin position="676"/>
        <end position="694"/>
    </location>
</feature>
<feature type="compositionally biased region" description="Polar residues" evidence="6">
    <location>
        <begin position="264"/>
        <end position="282"/>
    </location>
</feature>
<dbReference type="PANTHER" id="PTHR31889">
    <property type="entry name" value="FUCOSYLTRANSFERASE 2-RELATED"/>
    <property type="match status" value="1"/>
</dbReference>
<keyword evidence="3" id="KW-0808">Transferase</keyword>
<evidence type="ECO:0000256" key="5">
    <source>
        <dbReference type="ARBA" id="ARBA00023316"/>
    </source>
</evidence>
<sequence>MARIKRLSMEAASAAILQAAALNKRALGVDHTRISSGRNIVSIRSSTLWKSVVLGTVLIWLLLLWIKVMNPSAVDPAVSAAAARHIDHQPMHVFDITVGLADSIMTPAIRPDHLLHEARFKPAVTANDHAAATAVNLAVAKTSTKLPLLRAAADDDGGSAADESRGANIATSLDPPAAEAAVQMNNGGSIANSSTTKPATVHAVQMQEDAGSAANSSTKLPAAVIQIHNDPRANGKLPAAGAAAMDHKMQDNGTQNRSRKQHVKSSTGADHSSSTTTKQQMPATVEGLIKDIRAAAVRANGGKAVQPLSEAAKKEWHERNPCNSREKLPRIYSRRKFAKDVEPNPAWELIFREYTILHRTCTTRIGDLAQYFHDRNTSTGCKFMMCDPTPGSGLGNKILLTTSCFLYAVLTQRVLLVPTASLLGDVMCEPFEGSTWKLAHRILLGLGPGSAFFESVDDVFLESSATIAGSGEDDEEESQQLLHSSSNNVEIYATDVSDSTQFQPYNRFYCPTEQRFLSNVTCVGLVGCQYLIPKLFSIPIFRPTLEALFPTRMVLTRLLRSLMLPTDIVWRAVENVEAMQPDHADRRLGVQIRYFRGAESFNRLHDGMESRIKQCTLDNGLLPKQGAPPPPPPQRQPAVVNTTSASTTRTTTNQISSTAGSKHRQPKNIADRSLQSSSTSSTDSSTAATTKTTTETAPLRTTVFVASLYDSFEKSLTLDYLRNPPANGEKVTVVQLTQKFEQGWTVEEDAQALVEIILLSFSDDIIVTPMSTFGGVAHAYGALVPWFVQTPPWFVDRPDDYGEPTGPPCIRGQTIDTCQHLPQKKFECRHDPHFNDISVVDLVPYLKECLVEDVPSGIQLITAADS</sequence>
<keyword evidence="5" id="KW-0961">Cell wall biogenesis/degradation</keyword>
<evidence type="ECO:0000313" key="9">
    <source>
        <dbReference type="Proteomes" id="UP001497522"/>
    </source>
</evidence>
<evidence type="ECO:0000256" key="3">
    <source>
        <dbReference type="ARBA" id="ARBA00022679"/>
    </source>
</evidence>
<feature type="compositionally biased region" description="Pro residues" evidence="6">
    <location>
        <begin position="626"/>
        <end position="635"/>
    </location>
</feature>
<dbReference type="InterPro" id="IPR004938">
    <property type="entry name" value="XG_FTase"/>
</dbReference>
<dbReference type="PANTHER" id="PTHR31889:SF86">
    <property type="entry name" value="FUCOSYLTRANSFERASE"/>
    <property type="match status" value="1"/>
</dbReference>
<proteinExistence type="inferred from homology"/>
<dbReference type="Pfam" id="PF03254">
    <property type="entry name" value="XG_FTase"/>
    <property type="match status" value="2"/>
</dbReference>
<evidence type="ECO:0008006" key="10">
    <source>
        <dbReference type="Google" id="ProtNLM"/>
    </source>
</evidence>
<accession>A0ABP1BYV3</accession>